<reference evidence="1" key="1">
    <citation type="submission" date="2016-01" db="EMBL/GenBank/DDBJ databases">
        <title>Reference transcriptome for the parasite Schistocephalus solidus: insights into the molecular evolution of parasitism.</title>
        <authorList>
            <person name="Hebert F.O."/>
            <person name="Grambauer S."/>
            <person name="Barber I."/>
            <person name="Landry C.R."/>
            <person name="Aubin-Horth N."/>
        </authorList>
    </citation>
    <scope>NUCLEOTIDE SEQUENCE</scope>
</reference>
<dbReference type="EMBL" id="GEEE01000571">
    <property type="protein sequence ID" value="JAP62654.1"/>
    <property type="molecule type" value="Transcribed_RNA"/>
</dbReference>
<protein>
    <submittedName>
        <fullName evidence="1">Uncharacterized protein</fullName>
    </submittedName>
</protein>
<sequence>MHPVFLVLKLYKMADMNVLWFIRLQADLCFMFRIKSYRNLPRIDALTPEAQSYVIPHSSRVIPSPFCSTSKLSLHFASEYSSLGNYLPLELSSSLKVSVLKVELRKHLIPEGIIVIALHLNSRSILYPNNLPWGIIFH</sequence>
<dbReference type="EMBL" id="GEEE01003703">
    <property type="protein sequence ID" value="JAP59522.1"/>
    <property type="molecule type" value="Transcribed_RNA"/>
</dbReference>
<evidence type="ECO:0000313" key="1">
    <source>
        <dbReference type="EMBL" id="JAP59522.1"/>
    </source>
</evidence>
<dbReference type="AlphaFoldDB" id="A0A0V0J225"/>
<name>A0A0V0J225_SCHSO</name>
<organism evidence="1">
    <name type="scientific">Schistocephalus solidus</name>
    <name type="common">Tapeworm</name>
    <dbReference type="NCBI Taxonomy" id="70667"/>
    <lineage>
        <taxon>Eukaryota</taxon>
        <taxon>Metazoa</taxon>
        <taxon>Spiralia</taxon>
        <taxon>Lophotrochozoa</taxon>
        <taxon>Platyhelminthes</taxon>
        <taxon>Cestoda</taxon>
        <taxon>Eucestoda</taxon>
        <taxon>Diphyllobothriidea</taxon>
        <taxon>Diphyllobothriidae</taxon>
        <taxon>Schistocephalus</taxon>
    </lineage>
</organism>
<gene>
    <name evidence="1" type="ORF">TR105165</name>
</gene>
<dbReference type="EMBL" id="GEEE01015591">
    <property type="protein sequence ID" value="JAP47634.1"/>
    <property type="molecule type" value="Transcribed_RNA"/>
</dbReference>
<proteinExistence type="predicted"/>
<dbReference type="EMBL" id="GEEE01007165">
    <property type="protein sequence ID" value="JAP56060.1"/>
    <property type="molecule type" value="Transcribed_RNA"/>
</dbReference>
<accession>A0A0V0J225</accession>